<dbReference type="InterPro" id="IPR041633">
    <property type="entry name" value="Polbeta"/>
</dbReference>
<evidence type="ECO:0000259" key="1">
    <source>
        <dbReference type="Pfam" id="PF18765"/>
    </source>
</evidence>
<dbReference type="InterPro" id="IPR052548">
    <property type="entry name" value="Type_VII_TA_antitoxin"/>
</dbReference>
<dbReference type="SUPFAM" id="SSF81301">
    <property type="entry name" value="Nucleotidyltransferase"/>
    <property type="match status" value="1"/>
</dbReference>
<proteinExistence type="predicted"/>
<accession>A0A497EX05</accession>
<dbReference type="AlphaFoldDB" id="A0A497EX05"/>
<gene>
    <name evidence="2" type="ORF">DRJ33_05800</name>
</gene>
<evidence type="ECO:0000313" key="2">
    <source>
        <dbReference type="EMBL" id="RLE51521.1"/>
    </source>
</evidence>
<dbReference type="InterPro" id="IPR043519">
    <property type="entry name" value="NT_sf"/>
</dbReference>
<dbReference type="PANTHER" id="PTHR33933">
    <property type="entry name" value="NUCLEOTIDYLTRANSFERASE"/>
    <property type="match status" value="1"/>
</dbReference>
<dbReference type="PANTHER" id="PTHR33933:SF1">
    <property type="entry name" value="PROTEIN ADENYLYLTRANSFERASE MNTA-RELATED"/>
    <property type="match status" value="1"/>
</dbReference>
<dbReference type="EMBL" id="QMQX01000104">
    <property type="protein sequence ID" value="RLE51521.1"/>
    <property type="molecule type" value="Genomic_DNA"/>
</dbReference>
<reference evidence="2 3" key="1">
    <citation type="submission" date="2018-06" db="EMBL/GenBank/DDBJ databases">
        <title>Extensive metabolic versatility and redundancy in microbially diverse, dynamic hydrothermal sediments.</title>
        <authorList>
            <person name="Dombrowski N."/>
            <person name="Teske A."/>
            <person name="Baker B.J."/>
        </authorList>
    </citation>
    <scope>NUCLEOTIDE SEQUENCE [LARGE SCALE GENOMIC DNA]</scope>
    <source>
        <strain evidence="2">B34_G17</strain>
    </source>
</reference>
<dbReference type="Pfam" id="PF18765">
    <property type="entry name" value="Polbeta"/>
    <property type="match status" value="1"/>
</dbReference>
<organism evidence="2 3">
    <name type="scientific">Thermoproteota archaeon</name>
    <dbReference type="NCBI Taxonomy" id="2056631"/>
    <lineage>
        <taxon>Archaea</taxon>
        <taxon>Thermoproteota</taxon>
    </lineage>
</organism>
<dbReference type="GO" id="GO:0016740">
    <property type="term" value="F:transferase activity"/>
    <property type="evidence" value="ECO:0007669"/>
    <property type="project" value="UniProtKB-KW"/>
</dbReference>
<evidence type="ECO:0000313" key="3">
    <source>
        <dbReference type="Proteomes" id="UP000272051"/>
    </source>
</evidence>
<dbReference type="Gene3D" id="3.30.460.10">
    <property type="entry name" value="Beta Polymerase, domain 2"/>
    <property type="match status" value="1"/>
</dbReference>
<sequence>MPRKSSNSAKVYYPELSREKLVEILRAGLEKLNLEEVKLAILFGSYATNRYTVASDIDLFVVVSDQSDVDQIYNKLVKNLEIRRLEPHIIRESEYKKLKAQGSKWIQAIEREGILLYGKTS</sequence>
<name>A0A497EX05_9CREN</name>
<dbReference type="CDD" id="cd05403">
    <property type="entry name" value="NT_KNTase_like"/>
    <property type="match status" value="1"/>
</dbReference>
<comment type="caution">
    <text evidence="2">The sequence shown here is derived from an EMBL/GenBank/DDBJ whole genome shotgun (WGS) entry which is preliminary data.</text>
</comment>
<dbReference type="Proteomes" id="UP000272051">
    <property type="component" value="Unassembled WGS sequence"/>
</dbReference>
<protein>
    <submittedName>
        <fullName evidence="2">Nucleotidyltransferase domain-containing protein</fullName>
    </submittedName>
</protein>
<feature type="domain" description="Polymerase beta nucleotidyltransferase" evidence="1">
    <location>
        <begin position="34"/>
        <end position="119"/>
    </location>
</feature>